<dbReference type="AlphaFoldDB" id="A0A3Q0R4N6"/>
<evidence type="ECO:0000259" key="3">
    <source>
        <dbReference type="PROSITE" id="PS50240"/>
    </source>
</evidence>
<dbReference type="STRING" id="61819.ENSACIP00000004953"/>
<protein>
    <recommendedName>
        <fullName evidence="3">Peptidase S1 domain-containing protein</fullName>
    </recommendedName>
</protein>
<accession>A0A3Q0R4N6</accession>
<reference evidence="4" key="1">
    <citation type="submission" date="2025-08" db="UniProtKB">
        <authorList>
            <consortium name="Ensembl"/>
        </authorList>
    </citation>
    <scope>IDENTIFICATION</scope>
</reference>
<dbReference type="GeneTree" id="ENSGT00940000158589"/>
<dbReference type="PANTHER" id="PTHR24252">
    <property type="entry name" value="ACROSIN-RELATED"/>
    <property type="match status" value="1"/>
</dbReference>
<name>A0A3Q0R4N6_AMPCI</name>
<evidence type="ECO:0000256" key="2">
    <source>
        <dbReference type="ARBA" id="ARBA00023180"/>
    </source>
</evidence>
<dbReference type="InterPro" id="IPR043504">
    <property type="entry name" value="Peptidase_S1_PA_chymotrypsin"/>
</dbReference>
<dbReference type="OMA" id="QCINSAQ"/>
<evidence type="ECO:0000313" key="4">
    <source>
        <dbReference type="Ensembl" id="ENSACIP00000004953.1"/>
    </source>
</evidence>
<keyword evidence="1" id="KW-1015">Disulfide bond</keyword>
<evidence type="ECO:0000313" key="5">
    <source>
        <dbReference type="Proteomes" id="UP000261340"/>
    </source>
</evidence>
<reference evidence="4" key="2">
    <citation type="submission" date="2025-09" db="UniProtKB">
        <authorList>
            <consortium name="Ensembl"/>
        </authorList>
    </citation>
    <scope>IDENTIFICATION</scope>
</reference>
<dbReference type="PROSITE" id="PS50240">
    <property type="entry name" value="TRYPSIN_DOM"/>
    <property type="match status" value="1"/>
</dbReference>
<dbReference type="PANTHER" id="PTHR24252:SF27">
    <property type="entry name" value="TRANSMEMBRANE PROTEASE SERINE 3-LIKE"/>
    <property type="match status" value="1"/>
</dbReference>
<sequence length="155" mass="17175">MFRFINSSMWTVHVGLTEQLLHGAQALAVERIVYHTRYRPKGLDYDIALMKLAKPLQVNGSVQPICLPSHGEEFKEGTLCWISGWGATEEDGEYTSVVLRSAKVPLISNQNCSKPEVYKGLLSSWMICAGYLEGGTDSCQVHLLETLASSKQTIV</sequence>
<dbReference type="SMART" id="SM00020">
    <property type="entry name" value="Tryp_SPc"/>
    <property type="match status" value="1"/>
</dbReference>
<dbReference type="GO" id="GO:0006508">
    <property type="term" value="P:proteolysis"/>
    <property type="evidence" value="ECO:0007669"/>
    <property type="project" value="InterPro"/>
</dbReference>
<dbReference type="SUPFAM" id="SSF50494">
    <property type="entry name" value="Trypsin-like serine proteases"/>
    <property type="match status" value="1"/>
</dbReference>
<dbReference type="Pfam" id="PF00089">
    <property type="entry name" value="Trypsin"/>
    <property type="match status" value="1"/>
</dbReference>
<dbReference type="InterPro" id="IPR009003">
    <property type="entry name" value="Peptidase_S1_PA"/>
</dbReference>
<keyword evidence="5" id="KW-1185">Reference proteome</keyword>
<keyword evidence="2" id="KW-0325">Glycoprotein</keyword>
<dbReference type="InterPro" id="IPR001254">
    <property type="entry name" value="Trypsin_dom"/>
</dbReference>
<organism evidence="4 5">
    <name type="scientific">Amphilophus citrinellus</name>
    <name type="common">Midas cichlid</name>
    <name type="synonym">Cichlasoma citrinellum</name>
    <dbReference type="NCBI Taxonomy" id="61819"/>
    <lineage>
        <taxon>Eukaryota</taxon>
        <taxon>Metazoa</taxon>
        <taxon>Chordata</taxon>
        <taxon>Craniata</taxon>
        <taxon>Vertebrata</taxon>
        <taxon>Euteleostomi</taxon>
        <taxon>Actinopterygii</taxon>
        <taxon>Neopterygii</taxon>
        <taxon>Teleostei</taxon>
        <taxon>Neoteleostei</taxon>
        <taxon>Acanthomorphata</taxon>
        <taxon>Ovalentaria</taxon>
        <taxon>Cichlomorphae</taxon>
        <taxon>Cichliformes</taxon>
        <taxon>Cichlidae</taxon>
        <taxon>New World cichlids</taxon>
        <taxon>Cichlasomatinae</taxon>
        <taxon>Heroini</taxon>
        <taxon>Amphilophus</taxon>
    </lineage>
</organism>
<evidence type="ECO:0000256" key="1">
    <source>
        <dbReference type="ARBA" id="ARBA00023157"/>
    </source>
</evidence>
<dbReference type="GO" id="GO:0004252">
    <property type="term" value="F:serine-type endopeptidase activity"/>
    <property type="evidence" value="ECO:0007669"/>
    <property type="project" value="InterPro"/>
</dbReference>
<dbReference type="CDD" id="cd00190">
    <property type="entry name" value="Tryp_SPc"/>
    <property type="match status" value="1"/>
</dbReference>
<proteinExistence type="predicted"/>
<dbReference type="Ensembl" id="ENSACIT00000005113.1">
    <property type="protein sequence ID" value="ENSACIP00000004953.1"/>
    <property type="gene ID" value="ENSACIG00000003912.1"/>
</dbReference>
<dbReference type="Gene3D" id="2.40.10.10">
    <property type="entry name" value="Trypsin-like serine proteases"/>
    <property type="match status" value="2"/>
</dbReference>
<dbReference type="Proteomes" id="UP000261340">
    <property type="component" value="Unplaced"/>
</dbReference>
<feature type="domain" description="Peptidase S1" evidence="3">
    <location>
        <begin position="1"/>
        <end position="140"/>
    </location>
</feature>